<feature type="coiled-coil region" evidence="13">
    <location>
        <begin position="136"/>
        <end position="201"/>
    </location>
</feature>
<dbReference type="InterPro" id="IPR057870">
    <property type="entry name" value="HR1_TOCA"/>
</dbReference>
<keyword evidence="7" id="KW-0254">Endocytosis</keyword>
<evidence type="ECO:0000256" key="6">
    <source>
        <dbReference type="ARBA" id="ARBA00022490"/>
    </source>
</evidence>
<evidence type="ECO:0000313" key="18">
    <source>
        <dbReference type="Ensembl" id="ENSPKIP00000018039.1"/>
    </source>
</evidence>
<dbReference type="Ensembl" id="ENSPKIT00000042566.1">
    <property type="protein sequence ID" value="ENSPKIP00000018039.1"/>
    <property type="gene ID" value="ENSPKIG00000003745.1"/>
</dbReference>
<dbReference type="SMART" id="SM00326">
    <property type="entry name" value="SH3"/>
    <property type="match status" value="1"/>
</dbReference>
<dbReference type="PANTHER" id="PTHR15735:SF14">
    <property type="entry name" value="FORMIN-BINDING PROTEIN 1-LIKE"/>
    <property type="match status" value="1"/>
</dbReference>
<evidence type="ECO:0000256" key="3">
    <source>
        <dbReference type="ARBA" id="ARBA00009426"/>
    </source>
</evidence>
<dbReference type="InterPro" id="IPR001452">
    <property type="entry name" value="SH3_domain"/>
</dbReference>
<evidence type="ECO:0000256" key="1">
    <source>
        <dbReference type="ARBA" id="ARBA00004236"/>
    </source>
</evidence>
<dbReference type="InterPro" id="IPR036028">
    <property type="entry name" value="SH3-like_dom_sf"/>
</dbReference>
<feature type="domain" description="F-BAR" evidence="16">
    <location>
        <begin position="1"/>
        <end position="262"/>
    </location>
</feature>
<evidence type="ECO:0000256" key="14">
    <source>
        <dbReference type="SAM" id="MobiDB-lite"/>
    </source>
</evidence>
<dbReference type="InterPro" id="IPR027267">
    <property type="entry name" value="AH/BAR_dom_sf"/>
</dbReference>
<reference evidence="18" key="1">
    <citation type="submission" date="2025-08" db="UniProtKB">
        <authorList>
            <consortium name="Ensembl"/>
        </authorList>
    </citation>
    <scope>IDENTIFICATION</scope>
</reference>
<dbReference type="SUPFAM" id="SSF50044">
    <property type="entry name" value="SH3-domain"/>
    <property type="match status" value="1"/>
</dbReference>
<sequence length="536" mass="61139">MSWGTELWDQFDNLEKHTQWGIEFLEKYSKFVKERIEVEQTYGKLLRNLARKYSPKRGKDEEPRFSACLSFNTVLNELNSYAMQREVMVEEMSEKVQGELLKFSQELRSERKRHFQDVRKATQHIEQCLKLMDSSKKKFEREWKEAEKLQMNLEKLEHDCNTTKLDVDKARTQLNARLHVVEESKNEYASQLQNFNQEQRKHFTVSLPQIYQGLQDLDEKRSLTLGGSYKALAGVEQQISPIISKCLEGMVNAGNSVDVKKDSAVVVEMYKSGLEAPGDYPFEDFTQGATRPRGRTGSDCIPAVPKMDGVTSDGKQIMSKTKNKLWLFGKKPMKNSTLEDYNNLPPEQRHRKLQQRLSELKKELQKELDQRDGMVKMKDVYEKNPNLGDSTVIETSISENSATIERLQTEIARIESLLLETKGGQSSPGGTNHSSDDCHPAGSPEDTMYEDLTGGFQEFDDDEFENDDEVPTPSLSYGCVKALYPYDGKDEGSLVIHANEVLNIIEKDKGDGWTRVSNQRGKAGYVPTSYLESTGA</sequence>
<evidence type="ECO:0000259" key="15">
    <source>
        <dbReference type="PROSITE" id="PS50002"/>
    </source>
</evidence>
<dbReference type="OrthoDB" id="8783038at2759"/>
<keyword evidence="10" id="KW-0472">Membrane</keyword>
<dbReference type="InterPro" id="IPR031160">
    <property type="entry name" value="F_BAR_dom"/>
</dbReference>
<dbReference type="Pfam" id="PF00611">
    <property type="entry name" value="FCH"/>
    <property type="match status" value="1"/>
</dbReference>
<dbReference type="PROSITE" id="PS51860">
    <property type="entry name" value="REM_1"/>
    <property type="match status" value="1"/>
</dbReference>
<dbReference type="GO" id="GO:0008289">
    <property type="term" value="F:lipid binding"/>
    <property type="evidence" value="ECO:0007669"/>
    <property type="project" value="UniProtKB-KW"/>
</dbReference>
<keyword evidence="9" id="KW-0446">Lipid-binding</keyword>
<evidence type="ECO:0000256" key="4">
    <source>
        <dbReference type="ARBA" id="ARBA00022443"/>
    </source>
</evidence>
<dbReference type="Proteomes" id="UP000261540">
    <property type="component" value="Unplaced"/>
</dbReference>
<evidence type="ECO:0000256" key="2">
    <source>
        <dbReference type="ARBA" id="ARBA00004544"/>
    </source>
</evidence>
<accession>A0A3B3RHZ0</accession>
<evidence type="ECO:0000256" key="12">
    <source>
        <dbReference type="PROSITE-ProRule" id="PRU01077"/>
    </source>
</evidence>
<dbReference type="Pfam" id="PF00018">
    <property type="entry name" value="SH3_1"/>
    <property type="match status" value="1"/>
</dbReference>
<dbReference type="SUPFAM" id="SSF103657">
    <property type="entry name" value="BAR/IMD domain-like"/>
    <property type="match status" value="1"/>
</dbReference>
<protein>
    <submittedName>
        <fullName evidence="18">Formin-binding protein 1-like</fullName>
    </submittedName>
</protein>
<comment type="similarity">
    <text evidence="3">Belongs to the FNBP1 family.</text>
</comment>
<dbReference type="PANTHER" id="PTHR15735">
    <property type="entry name" value="FCH AND DOUBLE SH3 DOMAINS PROTEIN"/>
    <property type="match status" value="1"/>
</dbReference>
<evidence type="ECO:0000256" key="5">
    <source>
        <dbReference type="ARBA" id="ARBA00022475"/>
    </source>
</evidence>
<organism evidence="18 19">
    <name type="scientific">Paramormyrops kingsleyae</name>
    <dbReference type="NCBI Taxonomy" id="1676925"/>
    <lineage>
        <taxon>Eukaryota</taxon>
        <taxon>Metazoa</taxon>
        <taxon>Chordata</taxon>
        <taxon>Craniata</taxon>
        <taxon>Vertebrata</taxon>
        <taxon>Euteleostomi</taxon>
        <taxon>Actinopterygii</taxon>
        <taxon>Neopterygii</taxon>
        <taxon>Teleostei</taxon>
        <taxon>Osteoglossocephala</taxon>
        <taxon>Osteoglossomorpha</taxon>
        <taxon>Osteoglossiformes</taxon>
        <taxon>Mormyridae</taxon>
        <taxon>Paramormyrops</taxon>
    </lineage>
</organism>
<dbReference type="Gene3D" id="6.10.140.470">
    <property type="match status" value="1"/>
</dbReference>
<evidence type="ECO:0000259" key="17">
    <source>
        <dbReference type="PROSITE" id="PS51860"/>
    </source>
</evidence>
<keyword evidence="4 11" id="KW-0728">SH3 domain</keyword>
<dbReference type="InterPro" id="IPR011072">
    <property type="entry name" value="HR1_rho-bd"/>
</dbReference>
<dbReference type="GO" id="GO:0005938">
    <property type="term" value="C:cell cortex"/>
    <property type="evidence" value="ECO:0007669"/>
    <property type="project" value="UniProtKB-SubCell"/>
</dbReference>
<keyword evidence="5" id="KW-1003">Cell membrane</keyword>
<dbReference type="InterPro" id="IPR001060">
    <property type="entry name" value="FCH_dom"/>
</dbReference>
<dbReference type="GO" id="GO:0005886">
    <property type="term" value="C:plasma membrane"/>
    <property type="evidence" value="ECO:0007669"/>
    <property type="project" value="UniProtKB-SubCell"/>
</dbReference>
<reference evidence="18" key="2">
    <citation type="submission" date="2025-09" db="UniProtKB">
        <authorList>
            <consortium name="Ensembl"/>
        </authorList>
    </citation>
    <scope>IDENTIFICATION</scope>
</reference>
<feature type="compositionally biased region" description="Polar residues" evidence="14">
    <location>
        <begin position="423"/>
        <end position="433"/>
    </location>
</feature>
<keyword evidence="19" id="KW-1185">Reference proteome</keyword>
<feature type="domain" description="SH3" evidence="15">
    <location>
        <begin position="475"/>
        <end position="536"/>
    </location>
</feature>
<keyword evidence="6" id="KW-0963">Cytoplasm</keyword>
<dbReference type="STRING" id="1676925.ENSPKIP00000018039"/>
<feature type="domain" description="REM-1" evidence="17">
    <location>
        <begin position="343"/>
        <end position="420"/>
    </location>
</feature>
<evidence type="ECO:0000256" key="13">
    <source>
        <dbReference type="SAM" id="Coils"/>
    </source>
</evidence>
<dbReference type="GO" id="GO:0007165">
    <property type="term" value="P:signal transduction"/>
    <property type="evidence" value="ECO:0007669"/>
    <property type="project" value="InterPro"/>
</dbReference>
<feature type="region of interest" description="Disordered" evidence="14">
    <location>
        <begin position="421"/>
        <end position="452"/>
    </location>
</feature>
<keyword evidence="8 12" id="KW-0175">Coiled coil</keyword>
<proteinExistence type="inferred from homology"/>
<evidence type="ECO:0000259" key="16">
    <source>
        <dbReference type="PROSITE" id="PS51741"/>
    </source>
</evidence>
<evidence type="ECO:0000256" key="8">
    <source>
        <dbReference type="ARBA" id="ARBA00023054"/>
    </source>
</evidence>
<dbReference type="SMART" id="SM00055">
    <property type="entry name" value="FCH"/>
    <property type="match status" value="1"/>
</dbReference>
<dbReference type="FunFam" id="1.20.1270.60:FF:000002">
    <property type="entry name" value="Formin-binding protein 1-like isoform 1"/>
    <property type="match status" value="1"/>
</dbReference>
<dbReference type="AlphaFoldDB" id="A0A3B3RHZ0"/>
<dbReference type="Pfam" id="PF25610">
    <property type="entry name" value="HR1_TOCA"/>
    <property type="match status" value="1"/>
</dbReference>
<evidence type="ECO:0000256" key="7">
    <source>
        <dbReference type="ARBA" id="ARBA00022583"/>
    </source>
</evidence>
<name>A0A3B3RHZ0_9TELE</name>
<evidence type="ECO:0000256" key="9">
    <source>
        <dbReference type="ARBA" id="ARBA00023121"/>
    </source>
</evidence>
<dbReference type="GO" id="GO:0006897">
    <property type="term" value="P:endocytosis"/>
    <property type="evidence" value="ECO:0007669"/>
    <property type="project" value="UniProtKB-KW"/>
</dbReference>
<dbReference type="PROSITE" id="PS51741">
    <property type="entry name" value="F_BAR"/>
    <property type="match status" value="1"/>
</dbReference>
<dbReference type="KEGG" id="pki:111847662"/>
<dbReference type="Gene3D" id="1.20.1270.60">
    <property type="entry name" value="Arfaptin homology (AH) domain/BAR domain"/>
    <property type="match status" value="1"/>
</dbReference>
<evidence type="ECO:0000256" key="11">
    <source>
        <dbReference type="PROSITE-ProRule" id="PRU00192"/>
    </source>
</evidence>
<dbReference type="GeneTree" id="ENSGT00950000183047"/>
<dbReference type="PROSITE" id="PS50002">
    <property type="entry name" value="SH3"/>
    <property type="match status" value="1"/>
</dbReference>
<evidence type="ECO:0000313" key="19">
    <source>
        <dbReference type="Proteomes" id="UP000261540"/>
    </source>
</evidence>
<comment type="subcellular location">
    <subcellularLocation>
        <location evidence="1">Cell membrane</location>
    </subcellularLocation>
    <subcellularLocation>
        <location evidence="2">Cytoplasm</location>
        <location evidence="2">Cell cortex</location>
    </subcellularLocation>
</comment>
<evidence type="ECO:0000256" key="10">
    <source>
        <dbReference type="ARBA" id="ARBA00023136"/>
    </source>
</evidence>
<dbReference type="Gene3D" id="2.30.30.40">
    <property type="entry name" value="SH3 Domains"/>
    <property type="match status" value="1"/>
</dbReference>